<evidence type="ECO:0000259" key="5">
    <source>
        <dbReference type="Pfam" id="PF09273"/>
    </source>
</evidence>
<dbReference type="AlphaFoldDB" id="A0ABD3ED52"/>
<dbReference type="InterPro" id="IPR050600">
    <property type="entry name" value="SETD3_SETD6_MTase"/>
</dbReference>
<dbReference type="InterPro" id="IPR015353">
    <property type="entry name" value="Rubisco_LSMT_subst-bd"/>
</dbReference>
<reference evidence="7" key="1">
    <citation type="journal article" date="2024" name="IScience">
        <title>Strigolactones Initiate the Formation of Haustorium-like Structures in Castilleja.</title>
        <authorList>
            <person name="Buerger M."/>
            <person name="Peterson D."/>
            <person name="Chory J."/>
        </authorList>
    </citation>
    <scope>NUCLEOTIDE SEQUENCE [LARGE SCALE GENOMIC DNA]</scope>
</reference>
<dbReference type="InterPro" id="IPR036464">
    <property type="entry name" value="Rubisco_LSMT_subst-bd_sf"/>
</dbReference>
<evidence type="ECO:0000259" key="4">
    <source>
        <dbReference type="Pfam" id="PF00856"/>
    </source>
</evidence>
<evidence type="ECO:0000313" key="7">
    <source>
        <dbReference type="Proteomes" id="UP001632038"/>
    </source>
</evidence>
<dbReference type="Pfam" id="PF00856">
    <property type="entry name" value="SET"/>
    <property type="match status" value="1"/>
</dbReference>
<dbReference type="PANTHER" id="PTHR13271">
    <property type="entry name" value="UNCHARACTERIZED PUTATIVE METHYLTRANSFERASE"/>
    <property type="match status" value="1"/>
</dbReference>
<feature type="domain" description="SET" evidence="4">
    <location>
        <begin position="69"/>
        <end position="258"/>
    </location>
</feature>
<dbReference type="FunFam" id="3.90.1410.10:FF:000005">
    <property type="entry name" value="Ribulose-1,5 bisphosphate carboxylase/oxygenase large subunit N-methyltransferase, chloroplastic"/>
    <property type="match status" value="1"/>
</dbReference>
<feature type="domain" description="Rubisco LSMT substrate-binding" evidence="5">
    <location>
        <begin position="293"/>
        <end position="430"/>
    </location>
</feature>
<dbReference type="PANTHER" id="PTHR13271:SF134">
    <property type="entry name" value="OS01G0976450 PROTEIN"/>
    <property type="match status" value="1"/>
</dbReference>
<dbReference type="EMBL" id="JAVIJP010000007">
    <property type="protein sequence ID" value="KAL3650944.1"/>
    <property type="molecule type" value="Genomic_DNA"/>
</dbReference>
<evidence type="ECO:0000256" key="3">
    <source>
        <dbReference type="ARBA" id="ARBA00022691"/>
    </source>
</evidence>
<protein>
    <recommendedName>
        <fullName evidence="8">SET domain-containing protein</fullName>
    </recommendedName>
</protein>
<keyword evidence="2" id="KW-0808">Transferase</keyword>
<evidence type="ECO:0000256" key="1">
    <source>
        <dbReference type="ARBA" id="ARBA00022603"/>
    </source>
</evidence>
<sequence length="448" mass="50607">MLLHSVILTNTWLARTQRPLFSTLHHRFSISSDTAPRVDTDCNDFLSWLEHKSGAKFSSALTIGNSSYGKTLYAAENILTGDCILEVPYSVQLAPDNLPPEINCQLGDEVGNVAKLALLILHEKKSGNNSEWAPYIACLPKPNDMHSTIFWSDEELEMIRPSFLYDETSRQKAKIEKDFLSVKSTFDVTLQEFVYAYGLVTARAWESSRGVSMIPFADFLNHSGNSESYVLSDESKRHSEVIADRDFGPGDEVLIKYGEFSNSTLLLDFGFTVSRNHYDRVRVGLNLPEYGGLYEQKVEILDRYRTPSVKDVNEFFTSSGYFFTIKNVKNGSKNGRGIPQSARAFCRVLICESMQELNDLAIEADRSDGRLARYPLKDENKEIEAHQYLLSEISRLIEGYNKHIALLVSGKSAPRRHLAHDLLTGEVRVLKSAAAWLERYCSTLSTKR</sequence>
<evidence type="ECO:0008006" key="8">
    <source>
        <dbReference type="Google" id="ProtNLM"/>
    </source>
</evidence>
<gene>
    <name evidence="6" type="ORF">CASFOL_007347</name>
</gene>
<dbReference type="Gene3D" id="3.90.1410.10">
    <property type="entry name" value="set domain protein methyltransferase, domain 1"/>
    <property type="match status" value="1"/>
</dbReference>
<comment type="caution">
    <text evidence="6">The sequence shown here is derived from an EMBL/GenBank/DDBJ whole genome shotgun (WGS) entry which is preliminary data.</text>
</comment>
<keyword evidence="7" id="KW-1185">Reference proteome</keyword>
<dbReference type="SUPFAM" id="SSF82199">
    <property type="entry name" value="SET domain"/>
    <property type="match status" value="1"/>
</dbReference>
<dbReference type="Proteomes" id="UP001632038">
    <property type="component" value="Unassembled WGS sequence"/>
</dbReference>
<accession>A0ABD3ED52</accession>
<dbReference type="Pfam" id="PF09273">
    <property type="entry name" value="Rubis-subs-bind"/>
    <property type="match status" value="1"/>
</dbReference>
<keyword evidence="3" id="KW-0949">S-adenosyl-L-methionine</keyword>
<proteinExistence type="predicted"/>
<organism evidence="6 7">
    <name type="scientific">Castilleja foliolosa</name>
    <dbReference type="NCBI Taxonomy" id="1961234"/>
    <lineage>
        <taxon>Eukaryota</taxon>
        <taxon>Viridiplantae</taxon>
        <taxon>Streptophyta</taxon>
        <taxon>Embryophyta</taxon>
        <taxon>Tracheophyta</taxon>
        <taxon>Spermatophyta</taxon>
        <taxon>Magnoliopsida</taxon>
        <taxon>eudicotyledons</taxon>
        <taxon>Gunneridae</taxon>
        <taxon>Pentapetalae</taxon>
        <taxon>asterids</taxon>
        <taxon>lamiids</taxon>
        <taxon>Lamiales</taxon>
        <taxon>Orobanchaceae</taxon>
        <taxon>Pedicularideae</taxon>
        <taxon>Castillejinae</taxon>
        <taxon>Castilleja</taxon>
    </lineage>
</organism>
<dbReference type="InterPro" id="IPR001214">
    <property type="entry name" value="SET_dom"/>
</dbReference>
<evidence type="ECO:0000313" key="6">
    <source>
        <dbReference type="EMBL" id="KAL3650944.1"/>
    </source>
</evidence>
<dbReference type="Gene3D" id="3.90.1420.10">
    <property type="entry name" value="Rubisco LSMT, substrate-binding domain"/>
    <property type="match status" value="1"/>
</dbReference>
<dbReference type="InterPro" id="IPR046341">
    <property type="entry name" value="SET_dom_sf"/>
</dbReference>
<evidence type="ECO:0000256" key="2">
    <source>
        <dbReference type="ARBA" id="ARBA00022679"/>
    </source>
</evidence>
<dbReference type="GO" id="GO:0032259">
    <property type="term" value="P:methylation"/>
    <property type="evidence" value="ECO:0007669"/>
    <property type="project" value="UniProtKB-KW"/>
</dbReference>
<name>A0ABD3ED52_9LAMI</name>
<dbReference type="GO" id="GO:0008168">
    <property type="term" value="F:methyltransferase activity"/>
    <property type="evidence" value="ECO:0007669"/>
    <property type="project" value="UniProtKB-KW"/>
</dbReference>
<dbReference type="SUPFAM" id="SSF81822">
    <property type="entry name" value="RuBisCo LSMT C-terminal, substrate-binding domain"/>
    <property type="match status" value="1"/>
</dbReference>
<keyword evidence="1" id="KW-0489">Methyltransferase</keyword>